<accession>A0A7D9JI18</accession>
<organism evidence="1 2">
    <name type="scientific">Paramuricea clavata</name>
    <name type="common">Red gorgonian</name>
    <name type="synonym">Violescent sea-whip</name>
    <dbReference type="NCBI Taxonomy" id="317549"/>
    <lineage>
        <taxon>Eukaryota</taxon>
        <taxon>Metazoa</taxon>
        <taxon>Cnidaria</taxon>
        <taxon>Anthozoa</taxon>
        <taxon>Octocorallia</taxon>
        <taxon>Malacalcyonacea</taxon>
        <taxon>Plexauridae</taxon>
        <taxon>Paramuricea</taxon>
    </lineage>
</organism>
<protein>
    <submittedName>
        <fullName evidence="1">Uncharacterized protein</fullName>
    </submittedName>
</protein>
<evidence type="ECO:0000313" key="2">
    <source>
        <dbReference type="Proteomes" id="UP001152795"/>
    </source>
</evidence>
<dbReference type="EMBL" id="CACRXK020016437">
    <property type="protein sequence ID" value="CAB4029822.1"/>
    <property type="molecule type" value="Genomic_DNA"/>
</dbReference>
<dbReference type="Proteomes" id="UP001152795">
    <property type="component" value="Unassembled WGS sequence"/>
</dbReference>
<comment type="caution">
    <text evidence="1">The sequence shown here is derived from an EMBL/GenBank/DDBJ whole genome shotgun (WGS) entry which is preliminary data.</text>
</comment>
<feature type="non-terminal residue" evidence="1">
    <location>
        <position position="1"/>
    </location>
</feature>
<gene>
    <name evidence="1" type="ORF">PACLA_8A062038</name>
</gene>
<evidence type="ECO:0000313" key="1">
    <source>
        <dbReference type="EMBL" id="CAB4029822.1"/>
    </source>
</evidence>
<dbReference type="OrthoDB" id="6142878at2759"/>
<proteinExistence type="predicted"/>
<reference evidence="1" key="1">
    <citation type="submission" date="2020-04" db="EMBL/GenBank/DDBJ databases">
        <authorList>
            <person name="Alioto T."/>
            <person name="Alioto T."/>
            <person name="Gomez Garrido J."/>
        </authorList>
    </citation>
    <scope>NUCLEOTIDE SEQUENCE</scope>
    <source>
        <strain evidence="1">A484AB</strain>
    </source>
</reference>
<sequence>VKACGRPWSNQCSSFKFYNIGCSSSSLSATLPWGNNLATPAIKCYGNPFGTSLSWSH</sequence>
<name>A0A7D9JI18_PARCT</name>
<keyword evidence="2" id="KW-1185">Reference proteome</keyword>
<dbReference type="AlphaFoldDB" id="A0A7D9JI18"/>